<comment type="caution">
    <text evidence="2">The sequence shown here is derived from an EMBL/GenBank/DDBJ whole genome shotgun (WGS) entry which is preliminary data.</text>
</comment>
<evidence type="ECO:0000256" key="1">
    <source>
        <dbReference type="SAM" id="MobiDB-lite"/>
    </source>
</evidence>
<protein>
    <submittedName>
        <fullName evidence="2">Uncharacterized protein</fullName>
    </submittedName>
</protein>
<dbReference type="EMBL" id="QHJQ01000022">
    <property type="protein sequence ID" value="PXA02841.1"/>
    <property type="molecule type" value="Genomic_DNA"/>
</dbReference>
<name>A0A317ZHJ7_9BACT</name>
<evidence type="ECO:0000313" key="3">
    <source>
        <dbReference type="Proteomes" id="UP000247099"/>
    </source>
</evidence>
<feature type="region of interest" description="Disordered" evidence="1">
    <location>
        <begin position="149"/>
        <end position="174"/>
    </location>
</feature>
<gene>
    <name evidence="2" type="ORF">DDZ13_15040</name>
</gene>
<dbReference type="Proteomes" id="UP000247099">
    <property type="component" value="Unassembled WGS sequence"/>
</dbReference>
<dbReference type="InParanoid" id="A0A317ZHJ7"/>
<accession>A0A317ZHJ7</accession>
<feature type="compositionally biased region" description="Polar residues" evidence="1">
    <location>
        <begin position="163"/>
        <end position="174"/>
    </location>
</feature>
<reference evidence="2 3" key="1">
    <citation type="submission" date="2018-05" db="EMBL/GenBank/DDBJ databases">
        <title>Coraliomargarita sinensis sp. nov., isolated from a marine solar saltern.</title>
        <authorList>
            <person name="Zhou L.Y."/>
        </authorList>
    </citation>
    <scope>NUCLEOTIDE SEQUENCE [LARGE SCALE GENOMIC DNA]</scope>
    <source>
        <strain evidence="2 3">WN38</strain>
    </source>
</reference>
<keyword evidence="3" id="KW-1185">Reference proteome</keyword>
<sequence>MKSKAITSIALIAVGIALGVPLGYLVKKEKLIGELVFKDGNLYTEGNILFYGGADFKLIYEVVHSVEIEGTSINGQIVSISVEDVAEIAETVKKIDGVDPILSIRVIDRENVEVRTGVVRGPMDGGGRIYSLKKVTGEWELDESKGTAHWLSKTKGEPGESGQLRSLRSLRATS</sequence>
<proteinExistence type="predicted"/>
<dbReference type="AlphaFoldDB" id="A0A317ZHJ7"/>
<evidence type="ECO:0000313" key="2">
    <source>
        <dbReference type="EMBL" id="PXA02841.1"/>
    </source>
</evidence>
<organism evidence="2 3">
    <name type="scientific">Coraliomargarita sinensis</name>
    <dbReference type="NCBI Taxonomy" id="2174842"/>
    <lineage>
        <taxon>Bacteria</taxon>
        <taxon>Pseudomonadati</taxon>
        <taxon>Verrucomicrobiota</taxon>
        <taxon>Opitutia</taxon>
        <taxon>Puniceicoccales</taxon>
        <taxon>Coraliomargaritaceae</taxon>
        <taxon>Coraliomargarita</taxon>
    </lineage>
</organism>